<name>A0A366CZ88_9NOCA</name>
<reference evidence="1 2" key="1">
    <citation type="submission" date="2018-06" db="EMBL/GenBank/DDBJ databases">
        <title>Genomic Encyclopedia of Type Strains, Phase IV (KMG-IV): sequencing the most valuable type-strain genomes for metagenomic binning, comparative biology and taxonomic classification.</title>
        <authorList>
            <person name="Goeker M."/>
        </authorList>
    </citation>
    <scope>NUCLEOTIDE SEQUENCE [LARGE SCALE GENOMIC DNA]</scope>
    <source>
        <strain evidence="1 2">DSM 44599</strain>
    </source>
</reference>
<dbReference type="GO" id="GO:0047617">
    <property type="term" value="F:fatty acyl-CoA hydrolase activity"/>
    <property type="evidence" value="ECO:0007669"/>
    <property type="project" value="TreeGrafter"/>
</dbReference>
<proteinExistence type="predicted"/>
<evidence type="ECO:0000313" key="1">
    <source>
        <dbReference type="EMBL" id="RBO83123.1"/>
    </source>
</evidence>
<dbReference type="AlphaFoldDB" id="A0A366CZ88"/>
<dbReference type="PANTHER" id="PTHR31793">
    <property type="entry name" value="4-HYDROXYBENZOYL-COA THIOESTERASE FAMILY MEMBER"/>
    <property type="match status" value="1"/>
</dbReference>
<keyword evidence="1" id="KW-0378">Hydrolase</keyword>
<sequence>MTSTLNGNGQAHTDTVLLPRRFHTQVEIRWSDMDVFQHVNHARMVTLLEEARIPWLFEGDRPTSALGKGCVLTDLHVRYRAQLRHEDTPLDIAMWVQRLRAVDFTVGYEVRPNGAAPDSPPAVIASTQLAAFDIETQRLRRFTPEERDYLAQWLDK</sequence>
<dbReference type="CDD" id="cd00586">
    <property type="entry name" value="4HBT"/>
    <property type="match status" value="1"/>
</dbReference>
<dbReference type="InterPro" id="IPR050563">
    <property type="entry name" value="4-hydroxybenzoyl-CoA_TE"/>
</dbReference>
<dbReference type="Proteomes" id="UP000252586">
    <property type="component" value="Unassembled WGS sequence"/>
</dbReference>
<organism evidence="1 2">
    <name type="scientific">Nocardia puris</name>
    <dbReference type="NCBI Taxonomy" id="208602"/>
    <lineage>
        <taxon>Bacteria</taxon>
        <taxon>Bacillati</taxon>
        <taxon>Actinomycetota</taxon>
        <taxon>Actinomycetes</taxon>
        <taxon>Mycobacteriales</taxon>
        <taxon>Nocardiaceae</taxon>
        <taxon>Nocardia</taxon>
    </lineage>
</organism>
<dbReference type="Gene3D" id="3.10.129.10">
    <property type="entry name" value="Hotdog Thioesterase"/>
    <property type="match status" value="1"/>
</dbReference>
<dbReference type="PANTHER" id="PTHR31793:SF24">
    <property type="entry name" value="LONG-CHAIN ACYL-COA THIOESTERASE FADM"/>
    <property type="match status" value="1"/>
</dbReference>
<evidence type="ECO:0000313" key="2">
    <source>
        <dbReference type="Proteomes" id="UP000252586"/>
    </source>
</evidence>
<dbReference type="Pfam" id="PF13279">
    <property type="entry name" value="4HBT_2"/>
    <property type="match status" value="1"/>
</dbReference>
<keyword evidence="2" id="KW-1185">Reference proteome</keyword>
<comment type="caution">
    <text evidence="1">The sequence shown here is derived from an EMBL/GenBank/DDBJ whole genome shotgun (WGS) entry which is preliminary data.</text>
</comment>
<dbReference type="EMBL" id="QNRE01000019">
    <property type="protein sequence ID" value="RBO83123.1"/>
    <property type="molecule type" value="Genomic_DNA"/>
</dbReference>
<dbReference type="SUPFAM" id="SSF54637">
    <property type="entry name" value="Thioesterase/thiol ester dehydrase-isomerase"/>
    <property type="match status" value="1"/>
</dbReference>
<dbReference type="STRING" id="1210090.GCA_001613185_04882"/>
<accession>A0A366CZ88</accession>
<protein>
    <submittedName>
        <fullName evidence="1">Acyl-CoA thioester hydrolase</fullName>
    </submittedName>
</protein>
<dbReference type="InterPro" id="IPR029069">
    <property type="entry name" value="HotDog_dom_sf"/>
</dbReference>
<gene>
    <name evidence="1" type="ORF">DFR74_11945</name>
</gene>